<dbReference type="PANTHER" id="PTHR45890">
    <property type="entry name" value="AARF DOMAIN CONTAINING KINASE 2 (PREDICTED)"/>
    <property type="match status" value="1"/>
</dbReference>
<dbReference type="GO" id="GO:0005524">
    <property type="term" value="F:ATP binding"/>
    <property type="evidence" value="ECO:0007669"/>
    <property type="project" value="InterPro"/>
</dbReference>
<dbReference type="GO" id="GO:0005739">
    <property type="term" value="C:mitochondrion"/>
    <property type="evidence" value="ECO:0007669"/>
    <property type="project" value="TreeGrafter"/>
</dbReference>
<dbReference type="EMBL" id="BRXW01000187">
    <property type="protein sequence ID" value="GMI13175.1"/>
    <property type="molecule type" value="Genomic_DNA"/>
</dbReference>
<dbReference type="PROSITE" id="PS50011">
    <property type="entry name" value="PROTEIN_KINASE_DOM"/>
    <property type="match status" value="1"/>
</dbReference>
<feature type="compositionally biased region" description="Basic and acidic residues" evidence="1">
    <location>
        <begin position="532"/>
        <end position="543"/>
    </location>
</feature>
<name>A0A9W7KVU3_9STRA</name>
<dbReference type="InterPro" id="IPR000719">
    <property type="entry name" value="Prot_kinase_dom"/>
</dbReference>
<dbReference type="Pfam" id="PF03109">
    <property type="entry name" value="ABC1"/>
    <property type="match status" value="1"/>
</dbReference>
<organism evidence="3 4">
    <name type="scientific">Triparma laevis f. longispina</name>
    <dbReference type="NCBI Taxonomy" id="1714387"/>
    <lineage>
        <taxon>Eukaryota</taxon>
        <taxon>Sar</taxon>
        <taxon>Stramenopiles</taxon>
        <taxon>Ochrophyta</taxon>
        <taxon>Bolidophyceae</taxon>
        <taxon>Parmales</taxon>
        <taxon>Triparmaceae</taxon>
        <taxon>Triparma</taxon>
    </lineage>
</organism>
<proteinExistence type="predicted"/>
<feature type="region of interest" description="Disordered" evidence="1">
    <location>
        <begin position="530"/>
        <end position="560"/>
    </location>
</feature>
<dbReference type="SUPFAM" id="SSF56112">
    <property type="entry name" value="Protein kinase-like (PK-like)"/>
    <property type="match status" value="1"/>
</dbReference>
<dbReference type="OrthoDB" id="427480at2759"/>
<dbReference type="GO" id="GO:0004672">
    <property type="term" value="F:protein kinase activity"/>
    <property type="evidence" value="ECO:0007669"/>
    <property type="project" value="InterPro"/>
</dbReference>
<dbReference type="Proteomes" id="UP001165122">
    <property type="component" value="Unassembled WGS sequence"/>
</dbReference>
<reference evidence="4" key="1">
    <citation type="journal article" date="2023" name="Commun. Biol.">
        <title>Genome analysis of Parmales, the sister group of diatoms, reveals the evolutionary specialization of diatoms from phago-mixotrophs to photoautotrophs.</title>
        <authorList>
            <person name="Ban H."/>
            <person name="Sato S."/>
            <person name="Yoshikawa S."/>
            <person name="Yamada K."/>
            <person name="Nakamura Y."/>
            <person name="Ichinomiya M."/>
            <person name="Sato N."/>
            <person name="Blanc-Mathieu R."/>
            <person name="Endo H."/>
            <person name="Kuwata A."/>
            <person name="Ogata H."/>
        </authorList>
    </citation>
    <scope>NUCLEOTIDE SEQUENCE [LARGE SCALE GENOMIC DNA]</scope>
    <source>
        <strain evidence="4">NIES 3700</strain>
    </source>
</reference>
<feature type="domain" description="Protein kinase" evidence="2">
    <location>
        <begin position="208"/>
        <end position="560"/>
    </location>
</feature>
<protein>
    <recommendedName>
        <fullName evidence="2">Protein kinase domain-containing protein</fullName>
    </recommendedName>
</protein>
<evidence type="ECO:0000259" key="2">
    <source>
        <dbReference type="PROSITE" id="PS50011"/>
    </source>
</evidence>
<dbReference type="InterPro" id="IPR052402">
    <property type="entry name" value="ADCK_kinase"/>
</dbReference>
<comment type="caution">
    <text evidence="3">The sequence shown here is derived from an EMBL/GenBank/DDBJ whole genome shotgun (WGS) entry which is preliminary data.</text>
</comment>
<dbReference type="PANTHER" id="PTHR45890:SF1">
    <property type="entry name" value="AARF DOMAIN CONTAINING KINASE 2"/>
    <property type="match status" value="1"/>
</dbReference>
<gene>
    <name evidence="3" type="ORF">TrLO_g9204</name>
</gene>
<accession>A0A9W7KVU3</accession>
<evidence type="ECO:0000256" key="1">
    <source>
        <dbReference type="SAM" id="MobiDB-lite"/>
    </source>
</evidence>
<keyword evidence="4" id="KW-1185">Reference proteome</keyword>
<evidence type="ECO:0000313" key="4">
    <source>
        <dbReference type="Proteomes" id="UP001165122"/>
    </source>
</evidence>
<sequence length="560" mass="62973">MLRNLPLRPFLSSTYKSTRYASLNSQPLSSKFPTSLNRSYRGLLYYGTLTTLAASTTPYLSHSESKIVNNRYRVQEPTTKLLPKSKGLLSRLKHLLSSIKRAITLTLRTLYLLSISTTLATLYLPLTYTGNKKTWLSLCVYGVEVSGAAVVKLFQWASSRPDMFGERFCNLFKKLQDETRPHSFRHTKKLMTEAFGPNWSSSLGINLTSTSQILGSGCIGQVYKGERENGEFVAVKILHPNVGSGIDADLDILRVVASLLDRYDERVKWLNFPGMVEEFSELLKDQLDLNNEARNLLMFRENFKGSQDVIFPELVMSHQNVMIMEFVDGDTVWEFVERHSDDQQLLNRVCNKGITAVCQMIFEHNFVHGDVHPGNILFSRDEDPKLVLLDTGIAKKFTRRDHKLLIDVLGGFIQGDGASAGRAIIADSVNRTSIPSHNEDGFVMILDDMCEKAKADHSFFDSIGNYVTIICDGASKHKIMMNQGFVSIALTTRVMEGVALALNPAAEIWRIANKIVMKVKAEEMLGTAASQKRFEDEDEELRKNTFTRRGTKKVSPTTAK</sequence>
<dbReference type="SMART" id="SM00220">
    <property type="entry name" value="S_TKc"/>
    <property type="match status" value="1"/>
</dbReference>
<dbReference type="InterPro" id="IPR011009">
    <property type="entry name" value="Kinase-like_dom_sf"/>
</dbReference>
<evidence type="ECO:0000313" key="3">
    <source>
        <dbReference type="EMBL" id="GMI13175.1"/>
    </source>
</evidence>
<dbReference type="InterPro" id="IPR004147">
    <property type="entry name" value="ABC1_dom"/>
</dbReference>
<dbReference type="Gene3D" id="1.10.510.10">
    <property type="entry name" value="Transferase(Phosphotransferase) domain 1"/>
    <property type="match status" value="1"/>
</dbReference>
<dbReference type="AlphaFoldDB" id="A0A9W7KVU3"/>